<dbReference type="Proteomes" id="UP000308600">
    <property type="component" value="Unassembled WGS sequence"/>
</dbReference>
<evidence type="ECO:0000313" key="1">
    <source>
        <dbReference type="EMBL" id="TFK66191.1"/>
    </source>
</evidence>
<gene>
    <name evidence="1" type="ORF">BDN72DRAFT_961949</name>
</gene>
<reference evidence="1 2" key="1">
    <citation type="journal article" date="2019" name="Nat. Ecol. Evol.">
        <title>Megaphylogeny resolves global patterns of mushroom evolution.</title>
        <authorList>
            <person name="Varga T."/>
            <person name="Krizsan K."/>
            <person name="Foldi C."/>
            <person name="Dima B."/>
            <person name="Sanchez-Garcia M."/>
            <person name="Sanchez-Ramirez S."/>
            <person name="Szollosi G.J."/>
            <person name="Szarkandi J.G."/>
            <person name="Papp V."/>
            <person name="Albert L."/>
            <person name="Andreopoulos W."/>
            <person name="Angelini C."/>
            <person name="Antonin V."/>
            <person name="Barry K.W."/>
            <person name="Bougher N.L."/>
            <person name="Buchanan P."/>
            <person name="Buyck B."/>
            <person name="Bense V."/>
            <person name="Catcheside P."/>
            <person name="Chovatia M."/>
            <person name="Cooper J."/>
            <person name="Damon W."/>
            <person name="Desjardin D."/>
            <person name="Finy P."/>
            <person name="Geml J."/>
            <person name="Haridas S."/>
            <person name="Hughes K."/>
            <person name="Justo A."/>
            <person name="Karasinski D."/>
            <person name="Kautmanova I."/>
            <person name="Kiss B."/>
            <person name="Kocsube S."/>
            <person name="Kotiranta H."/>
            <person name="LaButti K.M."/>
            <person name="Lechner B.E."/>
            <person name="Liimatainen K."/>
            <person name="Lipzen A."/>
            <person name="Lukacs Z."/>
            <person name="Mihaltcheva S."/>
            <person name="Morgado L.N."/>
            <person name="Niskanen T."/>
            <person name="Noordeloos M.E."/>
            <person name="Ohm R.A."/>
            <person name="Ortiz-Santana B."/>
            <person name="Ovrebo C."/>
            <person name="Racz N."/>
            <person name="Riley R."/>
            <person name="Savchenko A."/>
            <person name="Shiryaev A."/>
            <person name="Soop K."/>
            <person name="Spirin V."/>
            <person name="Szebenyi C."/>
            <person name="Tomsovsky M."/>
            <person name="Tulloss R.E."/>
            <person name="Uehling J."/>
            <person name="Grigoriev I.V."/>
            <person name="Vagvolgyi C."/>
            <person name="Papp T."/>
            <person name="Martin F.M."/>
            <person name="Miettinen O."/>
            <person name="Hibbett D.S."/>
            <person name="Nagy L.G."/>
        </authorList>
    </citation>
    <scope>NUCLEOTIDE SEQUENCE [LARGE SCALE GENOMIC DNA]</scope>
    <source>
        <strain evidence="1 2">NL-1719</strain>
    </source>
</reference>
<sequence length="718" mass="80829">MPERLAPGKGHRLVLAGTEELHDKIDDLSSRIRELEEALQTMHAKDCDAPHPLLSPSPPRAGSGSSTLSMDGQSPVNEGPSGSTDSSPGLEDDFLDAFGTLAIGIHGETTFLGNTARSEYLMRAPEQSPQLPNVALPRLSKRILEPSCSDGDSPDQELGDEIYDFLPSVSEATRLFDIYLEHGKYMYSSIPRSELLDEIYDLVHREKKFNGDTMHCHSLALLFIVFALAALLDERRNPYSMSAQEFYHLSRATMNLSSAFCETTLLSIQTWIHTSQYLELSDWESQGSNSAWAYLGHAVRLSHSIGLHINGHRWGLDSSTVEKRNRVFWPLFVYDVWTSFCFGRPPSMSMSYIDCPFPEDQDSVLGPSGEGEMGYHAWHCQYTILLHNVMETAFNPKPPSYSTIMELDKKIRDFPVPAHFEPNCSAVRYPSLNSILDMQRWMVMVAKEWTLLNLHRAYFAQALREQPEDLSKHRYLPSVITIYRSAWRIIRALRKTWKVVSGIVSRTSLPWSQAFSAAIVMCLLVTHAPTSNMSGEAVKELNLLVTLFKNAAPNCRSAHNFLEYIVKLQEKARLALNQSFDQREASLTGAELDRLGGKTRLVSRPSPSPPLANEEDQSMSDTQTYSYITSISRTHTLYQHSTSLDHRSNNVVYDSQAPNHQLFTQDPYPDVLPEQLSFHPVGHFQIPYVPPVPPLTQDNSNPLSLDSSWAGFMEQLGF</sequence>
<proteinExistence type="predicted"/>
<protein>
    <submittedName>
        <fullName evidence="1">Uncharacterized protein</fullName>
    </submittedName>
</protein>
<evidence type="ECO:0000313" key="2">
    <source>
        <dbReference type="Proteomes" id="UP000308600"/>
    </source>
</evidence>
<accession>A0ACD3AKX8</accession>
<organism evidence="1 2">
    <name type="scientific">Pluteus cervinus</name>
    <dbReference type="NCBI Taxonomy" id="181527"/>
    <lineage>
        <taxon>Eukaryota</taxon>
        <taxon>Fungi</taxon>
        <taxon>Dikarya</taxon>
        <taxon>Basidiomycota</taxon>
        <taxon>Agaricomycotina</taxon>
        <taxon>Agaricomycetes</taxon>
        <taxon>Agaricomycetidae</taxon>
        <taxon>Agaricales</taxon>
        <taxon>Pluteineae</taxon>
        <taxon>Pluteaceae</taxon>
        <taxon>Pluteus</taxon>
    </lineage>
</organism>
<dbReference type="EMBL" id="ML208413">
    <property type="protein sequence ID" value="TFK66191.1"/>
    <property type="molecule type" value="Genomic_DNA"/>
</dbReference>
<keyword evidence="2" id="KW-1185">Reference proteome</keyword>
<name>A0ACD3AKX8_9AGAR</name>